<dbReference type="GO" id="GO:0016020">
    <property type="term" value="C:membrane"/>
    <property type="evidence" value="ECO:0007669"/>
    <property type="project" value="TreeGrafter"/>
</dbReference>
<dbReference type="SUPFAM" id="SSF51735">
    <property type="entry name" value="NAD(P)-binding Rossmann-fold domains"/>
    <property type="match status" value="1"/>
</dbReference>
<dbReference type="PROSITE" id="PS00061">
    <property type="entry name" value="ADH_SHORT"/>
    <property type="match status" value="1"/>
</dbReference>
<dbReference type="EMBL" id="CAJVPV010000023">
    <property type="protein sequence ID" value="CAG8438890.1"/>
    <property type="molecule type" value="Genomic_DNA"/>
</dbReference>
<evidence type="ECO:0000313" key="6">
    <source>
        <dbReference type="Proteomes" id="UP000789342"/>
    </source>
</evidence>
<protein>
    <submittedName>
        <fullName evidence="5">5149_t:CDS:1</fullName>
    </submittedName>
</protein>
<dbReference type="GO" id="GO:0016491">
    <property type="term" value="F:oxidoreductase activity"/>
    <property type="evidence" value="ECO:0007669"/>
    <property type="project" value="UniProtKB-KW"/>
</dbReference>
<sequence>MGFLTFGFLGLLTAAFVTETPMFVFFTAAYPFLYLGNLFVRHKRLASAQPWPVNEKIVLITGASSGIGQSLAHVFAKRGATLILCARREDMLSSVANECRELNSSVKVLTVKCDVTDESDVARLVETIETTYGRLDCLALNAGVSMGEDFAELKDYSVIKKVMDVNYYGCTNVTYKALPLLKKNKKSRILVTNSISGILALPSRSGYAAAKFAVRGFFDSLQAELWKDEIFITLAYPGPVKTEINKNRLGDDPKQLDFTNAITSEECAQELVEGVLRGDKEVIFTRNGKLGRLMEGVFPDLTAYLVDRNARKHLNK</sequence>
<proteinExistence type="inferred from homology"/>
<dbReference type="AlphaFoldDB" id="A0A9N8YQ82"/>
<comment type="similarity">
    <text evidence="1">Belongs to the short-chain dehydrogenases/reductases (SDR) family.</text>
</comment>
<name>A0A9N8YQ82_9GLOM</name>
<dbReference type="PRINTS" id="PR00081">
    <property type="entry name" value="GDHRDH"/>
</dbReference>
<accession>A0A9N8YQ82</accession>
<dbReference type="InterPro" id="IPR020904">
    <property type="entry name" value="Sc_DH/Rdtase_CS"/>
</dbReference>
<keyword evidence="3" id="KW-0560">Oxidoreductase</keyword>
<evidence type="ECO:0000256" key="1">
    <source>
        <dbReference type="ARBA" id="ARBA00006484"/>
    </source>
</evidence>
<evidence type="ECO:0000256" key="3">
    <source>
        <dbReference type="ARBA" id="ARBA00023002"/>
    </source>
</evidence>
<dbReference type="PANTHER" id="PTHR44196">
    <property type="entry name" value="DEHYDROGENASE/REDUCTASE SDR FAMILY MEMBER 7B"/>
    <property type="match status" value="1"/>
</dbReference>
<evidence type="ECO:0000256" key="4">
    <source>
        <dbReference type="ARBA" id="ARBA00037096"/>
    </source>
</evidence>
<dbReference type="NCBIfam" id="NF004825">
    <property type="entry name" value="PRK06181.1"/>
    <property type="match status" value="1"/>
</dbReference>
<keyword evidence="2" id="KW-0521">NADP</keyword>
<dbReference type="InterPro" id="IPR002347">
    <property type="entry name" value="SDR_fam"/>
</dbReference>
<dbReference type="Pfam" id="PF00106">
    <property type="entry name" value="adh_short"/>
    <property type="match status" value="1"/>
</dbReference>
<organism evidence="5 6">
    <name type="scientific">Acaulospora morrowiae</name>
    <dbReference type="NCBI Taxonomy" id="94023"/>
    <lineage>
        <taxon>Eukaryota</taxon>
        <taxon>Fungi</taxon>
        <taxon>Fungi incertae sedis</taxon>
        <taxon>Mucoromycota</taxon>
        <taxon>Glomeromycotina</taxon>
        <taxon>Glomeromycetes</taxon>
        <taxon>Diversisporales</taxon>
        <taxon>Acaulosporaceae</taxon>
        <taxon>Acaulospora</taxon>
    </lineage>
</organism>
<evidence type="ECO:0000313" key="5">
    <source>
        <dbReference type="EMBL" id="CAG8438890.1"/>
    </source>
</evidence>
<dbReference type="Gene3D" id="3.40.50.720">
    <property type="entry name" value="NAD(P)-binding Rossmann-like Domain"/>
    <property type="match status" value="1"/>
</dbReference>
<reference evidence="5" key="1">
    <citation type="submission" date="2021-06" db="EMBL/GenBank/DDBJ databases">
        <authorList>
            <person name="Kallberg Y."/>
            <person name="Tangrot J."/>
            <person name="Rosling A."/>
        </authorList>
    </citation>
    <scope>NUCLEOTIDE SEQUENCE</scope>
    <source>
        <strain evidence="5">CL551</strain>
    </source>
</reference>
<keyword evidence="6" id="KW-1185">Reference proteome</keyword>
<dbReference type="OrthoDB" id="1933717at2759"/>
<dbReference type="Proteomes" id="UP000789342">
    <property type="component" value="Unassembled WGS sequence"/>
</dbReference>
<gene>
    <name evidence="5" type="ORF">AMORRO_LOCUS129</name>
</gene>
<dbReference type="InterPro" id="IPR036291">
    <property type="entry name" value="NAD(P)-bd_dom_sf"/>
</dbReference>
<comment type="caution">
    <text evidence="5">The sequence shown here is derived from an EMBL/GenBank/DDBJ whole genome shotgun (WGS) entry which is preliminary data.</text>
</comment>
<comment type="function">
    <text evidence="4">Putative oxidoreductase.</text>
</comment>
<dbReference type="PANTHER" id="PTHR44196:SF1">
    <property type="entry name" value="DEHYDROGENASE_REDUCTASE SDR FAMILY MEMBER 7B"/>
    <property type="match status" value="1"/>
</dbReference>
<evidence type="ECO:0000256" key="2">
    <source>
        <dbReference type="ARBA" id="ARBA00022857"/>
    </source>
</evidence>